<dbReference type="GO" id="GO:0008270">
    <property type="term" value="F:zinc ion binding"/>
    <property type="evidence" value="ECO:0007669"/>
    <property type="project" value="UniProtKB-KW"/>
</dbReference>
<dbReference type="Proteomes" id="UP000245207">
    <property type="component" value="Unassembled WGS sequence"/>
</dbReference>
<dbReference type="OrthoDB" id="1707487at2759"/>
<dbReference type="InterPro" id="IPR036691">
    <property type="entry name" value="Endo/exonu/phosph_ase_sf"/>
</dbReference>
<feature type="region of interest" description="Disordered" evidence="2">
    <location>
        <begin position="234"/>
        <end position="253"/>
    </location>
</feature>
<organism evidence="4 5">
    <name type="scientific">Artemisia annua</name>
    <name type="common">Sweet wormwood</name>
    <dbReference type="NCBI Taxonomy" id="35608"/>
    <lineage>
        <taxon>Eukaryota</taxon>
        <taxon>Viridiplantae</taxon>
        <taxon>Streptophyta</taxon>
        <taxon>Embryophyta</taxon>
        <taxon>Tracheophyta</taxon>
        <taxon>Spermatophyta</taxon>
        <taxon>Magnoliopsida</taxon>
        <taxon>eudicotyledons</taxon>
        <taxon>Gunneridae</taxon>
        <taxon>Pentapetalae</taxon>
        <taxon>asterids</taxon>
        <taxon>campanulids</taxon>
        <taxon>Asterales</taxon>
        <taxon>Asteraceae</taxon>
        <taxon>Asteroideae</taxon>
        <taxon>Anthemideae</taxon>
        <taxon>Artemisiinae</taxon>
        <taxon>Artemisia</taxon>
    </lineage>
</organism>
<protein>
    <recommendedName>
        <fullName evidence="3">CCHC-type domain-containing protein</fullName>
    </recommendedName>
</protein>
<evidence type="ECO:0000256" key="1">
    <source>
        <dbReference type="PROSITE-ProRule" id="PRU00047"/>
    </source>
</evidence>
<reference evidence="4 5" key="1">
    <citation type="journal article" date="2018" name="Mol. Plant">
        <title>The genome of Artemisia annua provides insight into the evolution of Asteraceae family and artemisinin biosynthesis.</title>
        <authorList>
            <person name="Shen Q."/>
            <person name="Zhang L."/>
            <person name="Liao Z."/>
            <person name="Wang S."/>
            <person name="Yan T."/>
            <person name="Shi P."/>
            <person name="Liu M."/>
            <person name="Fu X."/>
            <person name="Pan Q."/>
            <person name="Wang Y."/>
            <person name="Lv Z."/>
            <person name="Lu X."/>
            <person name="Zhang F."/>
            <person name="Jiang W."/>
            <person name="Ma Y."/>
            <person name="Chen M."/>
            <person name="Hao X."/>
            <person name="Li L."/>
            <person name="Tang Y."/>
            <person name="Lv G."/>
            <person name="Zhou Y."/>
            <person name="Sun X."/>
            <person name="Brodelius P.E."/>
            <person name="Rose J.K.C."/>
            <person name="Tang K."/>
        </authorList>
    </citation>
    <scope>NUCLEOTIDE SEQUENCE [LARGE SCALE GENOMIC DNA]</scope>
    <source>
        <strain evidence="5">cv. Huhao1</strain>
        <tissue evidence="4">Leaf</tissue>
    </source>
</reference>
<dbReference type="GO" id="GO:0003676">
    <property type="term" value="F:nucleic acid binding"/>
    <property type="evidence" value="ECO:0007669"/>
    <property type="project" value="InterPro"/>
</dbReference>
<dbReference type="SUPFAM" id="SSF56317">
    <property type="entry name" value="Carbon-nitrogen hydrolase"/>
    <property type="match status" value="1"/>
</dbReference>
<evidence type="ECO:0000313" key="5">
    <source>
        <dbReference type="Proteomes" id="UP000245207"/>
    </source>
</evidence>
<dbReference type="Pfam" id="PF14392">
    <property type="entry name" value="zf-CCHC_4"/>
    <property type="match status" value="1"/>
</dbReference>
<dbReference type="InterPro" id="IPR036526">
    <property type="entry name" value="C-N_Hydrolase_sf"/>
</dbReference>
<keyword evidence="1" id="KW-0862">Zinc</keyword>
<dbReference type="Gene3D" id="3.60.110.10">
    <property type="entry name" value="Carbon-nitrogen hydrolase"/>
    <property type="match status" value="1"/>
</dbReference>
<evidence type="ECO:0000313" key="4">
    <source>
        <dbReference type="EMBL" id="PWA82942.1"/>
    </source>
</evidence>
<dbReference type="EMBL" id="PKPP01001409">
    <property type="protein sequence ID" value="PWA82942.1"/>
    <property type="molecule type" value="Genomic_DNA"/>
</dbReference>
<evidence type="ECO:0000259" key="3">
    <source>
        <dbReference type="PROSITE" id="PS50158"/>
    </source>
</evidence>
<feature type="domain" description="CCHC-type" evidence="3">
    <location>
        <begin position="117"/>
        <end position="130"/>
    </location>
</feature>
<dbReference type="Pfam" id="PF13966">
    <property type="entry name" value="zf-RVT"/>
    <property type="match status" value="1"/>
</dbReference>
<feature type="region of interest" description="Disordered" evidence="2">
    <location>
        <begin position="261"/>
        <end position="280"/>
    </location>
</feature>
<comment type="caution">
    <text evidence="4">The sequence shown here is derived from an EMBL/GenBank/DDBJ whole genome shotgun (WGS) entry which is preliminary data.</text>
</comment>
<dbReference type="STRING" id="35608.A0A2U1PB17"/>
<feature type="region of interest" description="Disordered" evidence="2">
    <location>
        <begin position="294"/>
        <end position="331"/>
    </location>
</feature>
<dbReference type="SUPFAM" id="SSF56219">
    <property type="entry name" value="DNase I-like"/>
    <property type="match status" value="1"/>
</dbReference>
<keyword evidence="5" id="KW-1185">Reference proteome</keyword>
<dbReference type="InterPro" id="IPR026960">
    <property type="entry name" value="RVT-Znf"/>
</dbReference>
<dbReference type="PANTHER" id="PTHR31286:SF178">
    <property type="entry name" value="DUF4283 DOMAIN-CONTAINING PROTEIN"/>
    <property type="match status" value="1"/>
</dbReference>
<name>A0A2U1PB17_ARTAN</name>
<dbReference type="Gene3D" id="3.60.10.10">
    <property type="entry name" value="Endonuclease/exonuclease/phosphatase"/>
    <property type="match status" value="1"/>
</dbReference>
<keyword evidence="1" id="KW-0479">Metal-binding</keyword>
<dbReference type="InterPro" id="IPR025836">
    <property type="entry name" value="Zn_knuckle_CX2CX4HX4C"/>
</dbReference>
<dbReference type="PROSITE" id="PS50158">
    <property type="entry name" value="ZF_CCHC"/>
    <property type="match status" value="1"/>
</dbReference>
<feature type="compositionally biased region" description="Polar residues" evidence="2">
    <location>
        <begin position="234"/>
        <end position="245"/>
    </location>
</feature>
<dbReference type="PANTHER" id="PTHR31286">
    <property type="entry name" value="GLYCINE-RICH CELL WALL STRUCTURAL PROTEIN 1.8-LIKE"/>
    <property type="match status" value="1"/>
</dbReference>
<dbReference type="InterPro" id="IPR001878">
    <property type="entry name" value="Znf_CCHC"/>
</dbReference>
<keyword evidence="1" id="KW-0863">Zinc-finger</keyword>
<proteinExistence type="predicted"/>
<dbReference type="InterPro" id="IPR040256">
    <property type="entry name" value="At4g02000-like"/>
</dbReference>
<sequence length="809" mass="91119">MAKSPWSVMGYYLTLASWNPDQTLDDIEFNRGMFWVQAHGIPFGRMTKAYAIELASKIGSLVELDCVGEGLQLNRPFLRFRVAVDLNAPLCPGFEITRDGLKPLFISFKYERLSNFCYACGRLGHDDQTCTYPKDPIFSKKIIDGMRANSVKRISLPPQGSSHFESSTFPQSSASDVGNILSITLESASTNGQPYSNKLHSTSNAFSEKDQITSTITIHESQTEELTQLPISSFNSNPPYMSSPFSPREVNKEKVPDKPIYFVKSPSESPDTSPVKPTDTTTCLAISNVESALSKLTVKRKQGPSMDSTPPTKRPKPTKHSQSFLLPKSPPLTSNQLVSRRIVNRARKGKKVSVNMASNISDDLIEVPGIGQSLTVSNLRELCRVHRPDIVFLMETKNKEKKLESIRRSTYFDGHFYVNPVGFSGGLALWWRPHTKDARKRLWGAIIRQARSVDKIIWHFDSKGNYTVKSGYRQALIHRHIPSNNLASSSSGPNKSFWKHVWNLKTLPKIKYFRWKVCSNALATQENLSRRGCHCSPMCPICFTDIETVEHMLFECSWTKVVWFGSALGLRLDSMNGPVISRIQDLLDMLPSTSDRMNFHTLLANIAWQIWKSRNEYIFNEIKPCPSHTLSSVSCIVRDLTSLYPSSLPTSCVSVVSESQDSSLRDLELWLYFQETIQDRSMPAKGKSRKENEPGPAKKSIEFAAKQGAALERWNCPYSSDNFTKFAEDFKDKHGSSSFFILSELAYIHSITIVGGSDGEVVGKLEHEEGVLIAEIDLSAINHQRQCIPLQKHRQHDIYKLLPVEEQTP</sequence>
<evidence type="ECO:0000256" key="2">
    <source>
        <dbReference type="SAM" id="MobiDB-lite"/>
    </source>
</evidence>
<dbReference type="AlphaFoldDB" id="A0A2U1PB17"/>
<accession>A0A2U1PB17</accession>
<gene>
    <name evidence="4" type="ORF">CTI12_AA174550</name>
</gene>